<evidence type="ECO:0000313" key="3">
    <source>
        <dbReference type="Proteomes" id="UP000018468"/>
    </source>
</evidence>
<feature type="compositionally biased region" description="Pro residues" evidence="1">
    <location>
        <begin position="32"/>
        <end position="47"/>
    </location>
</feature>
<feature type="compositionally biased region" description="Pro residues" evidence="1">
    <location>
        <begin position="159"/>
        <end position="178"/>
    </location>
</feature>
<name>W5LZ56_LEPOC</name>
<reference evidence="2" key="3">
    <citation type="submission" date="2025-09" db="UniProtKB">
        <authorList>
            <consortium name="Ensembl"/>
        </authorList>
    </citation>
    <scope>IDENTIFICATION</scope>
</reference>
<evidence type="ECO:0000313" key="2">
    <source>
        <dbReference type="Ensembl" id="ENSLOCP00000001413.1"/>
    </source>
</evidence>
<dbReference type="EMBL" id="AHAT01005594">
    <property type="status" value="NOT_ANNOTATED_CDS"/>
    <property type="molecule type" value="Genomic_DNA"/>
</dbReference>
<accession>W5LZ56</accession>
<reference evidence="2" key="2">
    <citation type="submission" date="2025-08" db="UniProtKB">
        <authorList>
            <consortium name="Ensembl"/>
        </authorList>
    </citation>
    <scope>IDENTIFICATION</scope>
</reference>
<reference evidence="3" key="1">
    <citation type="submission" date="2011-12" db="EMBL/GenBank/DDBJ databases">
        <title>The Draft Genome of Lepisosteus oculatus.</title>
        <authorList>
            <consortium name="The Broad Institute Genome Assembly &amp; Analysis Group"/>
            <consortium name="Computational R&amp;D Group"/>
            <consortium name="and Sequencing Platform"/>
            <person name="Di Palma F."/>
            <person name="Alfoldi J."/>
            <person name="Johnson J."/>
            <person name="Berlin A."/>
            <person name="Gnerre S."/>
            <person name="Jaffe D."/>
            <person name="MacCallum I."/>
            <person name="Young S."/>
            <person name="Walker B.J."/>
            <person name="Lander E.S."/>
            <person name="Lindblad-Toh K."/>
        </authorList>
    </citation>
    <scope>NUCLEOTIDE SEQUENCE [LARGE SCALE GENOMIC DNA]</scope>
</reference>
<dbReference type="EMBL" id="AHAT01005593">
    <property type="status" value="NOT_ANNOTATED_CDS"/>
    <property type="molecule type" value="Genomic_DNA"/>
</dbReference>
<feature type="region of interest" description="Disordered" evidence="1">
    <location>
        <begin position="321"/>
        <end position="343"/>
    </location>
</feature>
<protein>
    <submittedName>
        <fullName evidence="2">Proline rich 11</fullName>
    </submittedName>
</protein>
<dbReference type="eggNOG" id="ENOG502RZVF">
    <property type="taxonomic scope" value="Eukaryota"/>
</dbReference>
<dbReference type="GO" id="GO:0005737">
    <property type="term" value="C:cytoplasm"/>
    <property type="evidence" value="ECO:0000318"/>
    <property type="project" value="GO_Central"/>
</dbReference>
<dbReference type="Bgee" id="ENSLOCG00000001246">
    <property type="expression patterns" value="Expressed in ovary and 13 other cell types or tissues"/>
</dbReference>
<dbReference type="PANTHER" id="PTHR23330">
    <property type="entry name" value="P300 TRANSCRIPTIONAL COFACTOR JMY-RELATED"/>
    <property type="match status" value="1"/>
</dbReference>
<dbReference type="Proteomes" id="UP000018468">
    <property type="component" value="Linkage group LG22"/>
</dbReference>
<dbReference type="PANTHER" id="PTHR23330:SF9">
    <property type="entry name" value="PROLINE-RICH PROTEIN 11"/>
    <property type="match status" value="1"/>
</dbReference>
<dbReference type="Ensembl" id="ENSLOCT00000001418.1">
    <property type="protein sequence ID" value="ENSLOCP00000001413.1"/>
    <property type="gene ID" value="ENSLOCG00000001246.1"/>
</dbReference>
<feature type="region of interest" description="Disordered" evidence="1">
    <location>
        <begin position="287"/>
        <end position="309"/>
    </location>
</feature>
<keyword evidence="3" id="KW-1185">Reference proteome</keyword>
<proteinExistence type="predicted"/>
<dbReference type="GeneTree" id="ENSGT00510000046704"/>
<dbReference type="InParanoid" id="W5LZ56"/>
<dbReference type="AlphaFoldDB" id="W5LZ56"/>
<feature type="region of interest" description="Disordered" evidence="1">
    <location>
        <begin position="23"/>
        <end position="54"/>
    </location>
</feature>
<dbReference type="GO" id="GO:0005634">
    <property type="term" value="C:nucleus"/>
    <property type="evidence" value="ECO:0000318"/>
    <property type="project" value="GO_Central"/>
</dbReference>
<feature type="region of interest" description="Disordered" evidence="1">
    <location>
        <begin position="159"/>
        <end position="195"/>
    </location>
</feature>
<sequence length="343" mass="38306">LCLPQTLTRSAQRRRKRRFCRQSWALKHPKQQEPPPPPPAAPSGPRPAEPRTSECPVRRLGLGRGLGAVLLAVGAVCHRWRSRLAQACALLQDTLFPWRRYARELHALRLQVEGLREEMSHWGSTPQVRHGRCRRVGLENGGHVRPACCPPALLPPALPAPPPPPPPPPLPPAAPPQKPLHILRKDVPPKPPQQLPVVKQEVPAAVTLRDLRAVKLRKVSLPVDAKKVVSPGRQRVPLVTVADLQKVSLRRSHSDQPLKLRISLTRDRSPTKSPLNLRRQLKKVDIERSPGGTPLYDKENRETGTGLTPIMTQALRRKFQIAHPRSPSPKFRAPLNKSFDDQS</sequence>
<evidence type="ECO:0000256" key="1">
    <source>
        <dbReference type="SAM" id="MobiDB-lite"/>
    </source>
</evidence>
<organism evidence="2 3">
    <name type="scientific">Lepisosteus oculatus</name>
    <name type="common">Spotted gar</name>
    <dbReference type="NCBI Taxonomy" id="7918"/>
    <lineage>
        <taxon>Eukaryota</taxon>
        <taxon>Metazoa</taxon>
        <taxon>Chordata</taxon>
        <taxon>Craniata</taxon>
        <taxon>Vertebrata</taxon>
        <taxon>Euteleostomi</taxon>
        <taxon>Actinopterygii</taxon>
        <taxon>Neopterygii</taxon>
        <taxon>Holostei</taxon>
        <taxon>Semionotiformes</taxon>
        <taxon>Lepisosteidae</taxon>
        <taxon>Lepisosteus</taxon>
    </lineage>
</organism>